<accession>A0A1I8IK12</accession>
<keyword evidence="1" id="KW-0479">Metal-binding</keyword>
<dbReference type="CDD" id="cd17039">
    <property type="entry name" value="Ubl_ubiquitin_like"/>
    <property type="match status" value="1"/>
</dbReference>
<evidence type="ECO:0000256" key="1">
    <source>
        <dbReference type="ARBA" id="ARBA00022723"/>
    </source>
</evidence>
<protein>
    <submittedName>
        <fullName evidence="9">RanBP2-type domain-containing protein</fullName>
    </submittedName>
</protein>
<feature type="compositionally biased region" description="Low complexity" evidence="5">
    <location>
        <begin position="153"/>
        <end position="168"/>
    </location>
</feature>
<dbReference type="AlphaFoldDB" id="A0A1I8IK12"/>
<evidence type="ECO:0000313" key="9">
    <source>
        <dbReference type="WBParaSite" id="maker-uti_cns_0013607-snap-gene-0.4-mRNA-1"/>
    </source>
</evidence>
<dbReference type="SMART" id="SM00547">
    <property type="entry name" value="ZnF_RBZ"/>
    <property type="match status" value="1"/>
</dbReference>
<feature type="domain" description="RanBP2-type" evidence="7">
    <location>
        <begin position="191"/>
        <end position="223"/>
    </location>
</feature>
<dbReference type="PROSITE" id="PS01358">
    <property type="entry name" value="ZF_RANBP2_1"/>
    <property type="match status" value="1"/>
</dbReference>
<dbReference type="PROSITE" id="PS50199">
    <property type="entry name" value="ZF_RANBP2_2"/>
    <property type="match status" value="1"/>
</dbReference>
<organism evidence="8 9">
    <name type="scientific">Macrostomum lignano</name>
    <dbReference type="NCBI Taxonomy" id="282301"/>
    <lineage>
        <taxon>Eukaryota</taxon>
        <taxon>Metazoa</taxon>
        <taxon>Spiralia</taxon>
        <taxon>Lophotrochozoa</taxon>
        <taxon>Platyhelminthes</taxon>
        <taxon>Rhabditophora</taxon>
        <taxon>Macrostomorpha</taxon>
        <taxon>Macrostomida</taxon>
        <taxon>Macrostomidae</taxon>
        <taxon>Macrostomum</taxon>
    </lineage>
</organism>
<dbReference type="PROSITE" id="PS50053">
    <property type="entry name" value="UBIQUITIN_2"/>
    <property type="match status" value="1"/>
</dbReference>
<dbReference type="InterPro" id="IPR000626">
    <property type="entry name" value="Ubiquitin-like_dom"/>
</dbReference>
<dbReference type="Pfam" id="PF00641">
    <property type="entry name" value="Zn_ribbon_RanBP"/>
    <property type="match status" value="1"/>
</dbReference>
<evidence type="ECO:0000256" key="4">
    <source>
        <dbReference type="PROSITE-ProRule" id="PRU00322"/>
    </source>
</evidence>
<feature type="compositionally biased region" description="Pro residues" evidence="5">
    <location>
        <begin position="169"/>
        <end position="191"/>
    </location>
</feature>
<name>A0A1I8IK12_9PLAT</name>
<dbReference type="SUPFAM" id="SSF54236">
    <property type="entry name" value="Ubiquitin-like"/>
    <property type="match status" value="1"/>
</dbReference>
<evidence type="ECO:0000313" key="8">
    <source>
        <dbReference type="Proteomes" id="UP000095280"/>
    </source>
</evidence>
<dbReference type="SUPFAM" id="SSF90209">
    <property type="entry name" value="Ran binding protein zinc finger-like"/>
    <property type="match status" value="1"/>
</dbReference>
<evidence type="ECO:0000256" key="3">
    <source>
        <dbReference type="ARBA" id="ARBA00022833"/>
    </source>
</evidence>
<reference evidence="9" key="1">
    <citation type="submission" date="2016-11" db="UniProtKB">
        <authorList>
            <consortium name="WormBaseParasite"/>
        </authorList>
    </citation>
    <scope>IDENTIFICATION</scope>
</reference>
<evidence type="ECO:0000259" key="6">
    <source>
        <dbReference type="PROSITE" id="PS50053"/>
    </source>
</evidence>
<feature type="compositionally biased region" description="Pro residues" evidence="5">
    <location>
        <begin position="141"/>
        <end position="152"/>
    </location>
</feature>
<keyword evidence="2 4" id="KW-0863">Zinc-finger</keyword>
<dbReference type="Gene3D" id="2.30.30.380">
    <property type="entry name" value="Zn-finger domain of Sec23/24"/>
    <property type="match status" value="1"/>
</dbReference>
<keyword evidence="3" id="KW-0862">Zinc</keyword>
<keyword evidence="8" id="KW-1185">Reference proteome</keyword>
<evidence type="ECO:0000256" key="2">
    <source>
        <dbReference type="ARBA" id="ARBA00022771"/>
    </source>
</evidence>
<dbReference type="WBParaSite" id="maker-uti_cns_0013607-snap-gene-0.4-mRNA-1">
    <property type="protein sequence ID" value="maker-uti_cns_0013607-snap-gene-0.4-mRNA-1"/>
    <property type="gene ID" value="maker-uti_cns_0013607-snap-gene-0.4"/>
</dbReference>
<dbReference type="GO" id="GO:0008270">
    <property type="term" value="F:zinc ion binding"/>
    <property type="evidence" value="ECO:0007669"/>
    <property type="project" value="UniProtKB-KW"/>
</dbReference>
<sequence>ALAMGHQTPADLANRLQDAICSQKAEAARQAVVQLCQSGGSIRVFPQSSEGLLVKVFFRDRDKELPKPRLFKFSTASTVAELKMRVASELEIPRQAQCCVACGRIPPDSTPLGELEHKHEVVVHLYLLSKDLFKHRWGQQRPPPAPGQPAAPAPVAAAAPAQKMWAEPLPQPPALRPQLPEPPMQPQPPVPENIEPGWSCPICTYRNPPERPGCEMCASERPADYLNAADENEYEVVP</sequence>
<dbReference type="InterPro" id="IPR029071">
    <property type="entry name" value="Ubiquitin-like_domsf"/>
</dbReference>
<dbReference type="InterPro" id="IPR036443">
    <property type="entry name" value="Znf_RanBP2_sf"/>
</dbReference>
<proteinExistence type="predicted"/>
<dbReference type="Proteomes" id="UP000095280">
    <property type="component" value="Unplaced"/>
</dbReference>
<feature type="region of interest" description="Disordered" evidence="5">
    <location>
        <begin position="137"/>
        <end position="193"/>
    </location>
</feature>
<evidence type="ECO:0000259" key="7">
    <source>
        <dbReference type="PROSITE" id="PS50199"/>
    </source>
</evidence>
<evidence type="ECO:0000256" key="5">
    <source>
        <dbReference type="SAM" id="MobiDB-lite"/>
    </source>
</evidence>
<feature type="domain" description="Ubiquitin-like" evidence="6">
    <location>
        <begin position="54"/>
        <end position="127"/>
    </location>
</feature>
<dbReference type="InterPro" id="IPR001876">
    <property type="entry name" value="Znf_RanBP2"/>
</dbReference>